<keyword evidence="2" id="KW-0378">Hydrolase</keyword>
<proteinExistence type="predicted"/>
<dbReference type="NCBIfam" id="TIGR02281">
    <property type="entry name" value="clan_AA_DTGA"/>
    <property type="match status" value="1"/>
</dbReference>
<keyword evidence="2" id="KW-0645">Protease</keyword>
<evidence type="ECO:0000313" key="3">
    <source>
        <dbReference type="Proteomes" id="UP000183417"/>
    </source>
</evidence>
<sequence>MRHLRAVLLSLAAAAALAPPSATAQSVALSGVLGSKALLVIDGGTPRALAAGDSLQDVRVLQVSGDTAEVEIKGRRQTLRLGEAPISLGGRGAAAGDPALGRRVVLKADNRGHFIERGQINGKTMVYMVDTGASSVAIGRSDAERMGLPFLKGQPVMMRTANGDAQGWRLRLDSVRVGDVEVFGVDAVVAPLPMPYVLLGNSFLAHVQMTRQGSEMVLERR</sequence>
<dbReference type="InterPro" id="IPR021109">
    <property type="entry name" value="Peptidase_aspartic_dom_sf"/>
</dbReference>
<dbReference type="EMBL" id="FNPE01000005">
    <property type="protein sequence ID" value="SDY52178.1"/>
    <property type="molecule type" value="Genomic_DNA"/>
</dbReference>
<organism evidence="2 3">
    <name type="scientific">Delftia lacustris</name>
    <dbReference type="NCBI Taxonomy" id="558537"/>
    <lineage>
        <taxon>Bacteria</taxon>
        <taxon>Pseudomonadati</taxon>
        <taxon>Pseudomonadota</taxon>
        <taxon>Betaproteobacteria</taxon>
        <taxon>Burkholderiales</taxon>
        <taxon>Comamonadaceae</taxon>
        <taxon>Delftia</taxon>
    </lineage>
</organism>
<protein>
    <submittedName>
        <fullName evidence="2">Aspartyl protease family protein</fullName>
    </submittedName>
</protein>
<dbReference type="GO" id="GO:0006508">
    <property type="term" value="P:proteolysis"/>
    <property type="evidence" value="ECO:0007669"/>
    <property type="project" value="UniProtKB-KW"/>
</dbReference>
<name>A0A1H3KKG0_9BURK</name>
<accession>A0A1H3KKG0</accession>
<dbReference type="RefSeq" id="WP_016449247.1">
    <property type="nucleotide sequence ID" value="NZ_AP025556.1"/>
</dbReference>
<feature type="signal peptide" evidence="1">
    <location>
        <begin position="1"/>
        <end position="24"/>
    </location>
</feature>
<dbReference type="InterPro" id="IPR011969">
    <property type="entry name" value="Clan_AA_Asp_peptidase_C"/>
</dbReference>
<evidence type="ECO:0000313" key="2">
    <source>
        <dbReference type="EMBL" id="SDY52178.1"/>
    </source>
</evidence>
<evidence type="ECO:0000256" key="1">
    <source>
        <dbReference type="SAM" id="SignalP"/>
    </source>
</evidence>
<dbReference type="SUPFAM" id="SSF50630">
    <property type="entry name" value="Acid proteases"/>
    <property type="match status" value="1"/>
</dbReference>
<reference evidence="2 3" key="1">
    <citation type="submission" date="2016-10" db="EMBL/GenBank/DDBJ databases">
        <authorList>
            <person name="de Groot N.N."/>
        </authorList>
    </citation>
    <scope>NUCLEOTIDE SEQUENCE [LARGE SCALE GENOMIC DNA]</scope>
    <source>
        <strain evidence="2 3">LMG 24775</strain>
    </source>
</reference>
<dbReference type="GO" id="GO:0008233">
    <property type="term" value="F:peptidase activity"/>
    <property type="evidence" value="ECO:0007669"/>
    <property type="project" value="UniProtKB-KW"/>
</dbReference>
<dbReference type="GeneID" id="94691253"/>
<feature type="chain" id="PRO_5010380962" evidence="1">
    <location>
        <begin position="25"/>
        <end position="221"/>
    </location>
</feature>
<dbReference type="CDD" id="cd05483">
    <property type="entry name" value="retropepsin_like_bacteria"/>
    <property type="match status" value="1"/>
</dbReference>
<dbReference type="Pfam" id="PF13975">
    <property type="entry name" value="gag-asp_proteas"/>
    <property type="match status" value="1"/>
</dbReference>
<dbReference type="AlphaFoldDB" id="A0A1H3KKG0"/>
<dbReference type="InterPro" id="IPR034122">
    <property type="entry name" value="Retropepsin-like_bacterial"/>
</dbReference>
<dbReference type="Proteomes" id="UP000183417">
    <property type="component" value="Unassembled WGS sequence"/>
</dbReference>
<dbReference type="Gene3D" id="2.40.70.10">
    <property type="entry name" value="Acid Proteases"/>
    <property type="match status" value="1"/>
</dbReference>
<gene>
    <name evidence="2" type="ORF">SAMN05421547_105200</name>
</gene>
<keyword evidence="1" id="KW-0732">Signal</keyword>